<dbReference type="AlphaFoldDB" id="A0A0S4RFI8"/>
<dbReference type="GeneID" id="29474265"/>
<dbReference type="Proteomes" id="UP000052237">
    <property type="component" value="Unassembled WGS sequence"/>
</dbReference>
<evidence type="ECO:0000256" key="1">
    <source>
        <dbReference type="SAM" id="SignalP"/>
    </source>
</evidence>
<proteinExistence type="predicted"/>
<protein>
    <submittedName>
        <fullName evidence="2">Uncharacterized protein</fullName>
    </submittedName>
</protein>
<evidence type="ECO:0000313" key="3">
    <source>
        <dbReference type="Proteomes" id="UP000052237"/>
    </source>
</evidence>
<feature type="signal peptide" evidence="1">
    <location>
        <begin position="1"/>
        <end position="25"/>
    </location>
</feature>
<evidence type="ECO:0000313" key="2">
    <source>
        <dbReference type="EMBL" id="CUU72628.1"/>
    </source>
</evidence>
<name>A0A0S4RFI8_CAMHY</name>
<comment type="caution">
    <text evidence="2">The sequence shown here is derived from an EMBL/GenBank/DDBJ whole genome shotgun (WGS) entry which is preliminary data.</text>
</comment>
<dbReference type="RefSeq" id="WP_059432270.1">
    <property type="nucleotide sequence ID" value="NZ_FAUT01000001.1"/>
</dbReference>
<reference evidence="2 3" key="1">
    <citation type="submission" date="2015-11" db="EMBL/GenBank/DDBJ databases">
        <authorList>
            <consortium name="Pathogen Informatics"/>
        </authorList>
    </citation>
    <scope>NUCLEOTIDE SEQUENCE [LARGE SCALE GENOMIC DNA]</scope>
    <source>
        <strain evidence="2 3">006A-0059</strain>
    </source>
</reference>
<sequence length="98" mass="10251">MERNRKNVILACLVATNFASTSIVAGENIIYDTAGGTITPGVATRAVTLNDTVNEIIIDFPASSLAPNSSILGNNITIKKQTLILLILSLADALAVKP</sequence>
<keyword evidence="3" id="KW-1185">Reference proteome</keyword>
<keyword evidence="1" id="KW-0732">Signal</keyword>
<organism evidence="2 3">
    <name type="scientific">Campylobacter hyointestinalis subsp. hyointestinalis</name>
    <dbReference type="NCBI Taxonomy" id="91352"/>
    <lineage>
        <taxon>Bacteria</taxon>
        <taxon>Pseudomonadati</taxon>
        <taxon>Campylobacterota</taxon>
        <taxon>Epsilonproteobacteria</taxon>
        <taxon>Campylobacterales</taxon>
        <taxon>Campylobacteraceae</taxon>
        <taxon>Campylobacter</taxon>
    </lineage>
</organism>
<accession>A0A0S4RFI8</accession>
<gene>
    <name evidence="2" type="ORF">ERS686654_00443</name>
</gene>
<dbReference type="EMBL" id="FAVB01000001">
    <property type="protein sequence ID" value="CUU72628.1"/>
    <property type="molecule type" value="Genomic_DNA"/>
</dbReference>
<feature type="chain" id="PRO_5009799762" evidence="1">
    <location>
        <begin position="26"/>
        <end position="98"/>
    </location>
</feature>